<dbReference type="AlphaFoldDB" id="A0A6C0JBZ3"/>
<sequence length="96" mass="11485">MNKLPVELICNILAFLPIKSLIPVSNNLKDMYRSNIVWKPRVIKKIGKIKSINYFEEYLWQIKLEKYKFMYKLAYTYGWAGRRVPLTKPIFVKSQL</sequence>
<evidence type="ECO:0000313" key="2">
    <source>
        <dbReference type="EMBL" id="QHU03172.1"/>
    </source>
</evidence>
<dbReference type="InterPro" id="IPR036047">
    <property type="entry name" value="F-box-like_dom_sf"/>
</dbReference>
<dbReference type="InterPro" id="IPR001810">
    <property type="entry name" value="F-box_dom"/>
</dbReference>
<protein>
    <recommendedName>
        <fullName evidence="1">F-box domain-containing protein</fullName>
    </recommendedName>
</protein>
<dbReference type="PROSITE" id="PS50181">
    <property type="entry name" value="FBOX"/>
    <property type="match status" value="1"/>
</dbReference>
<feature type="domain" description="F-box" evidence="1">
    <location>
        <begin position="1"/>
        <end position="41"/>
    </location>
</feature>
<organism evidence="2">
    <name type="scientific">viral metagenome</name>
    <dbReference type="NCBI Taxonomy" id="1070528"/>
    <lineage>
        <taxon>unclassified sequences</taxon>
        <taxon>metagenomes</taxon>
        <taxon>organismal metagenomes</taxon>
    </lineage>
</organism>
<proteinExistence type="predicted"/>
<evidence type="ECO:0000259" key="1">
    <source>
        <dbReference type="PROSITE" id="PS50181"/>
    </source>
</evidence>
<reference evidence="2" key="1">
    <citation type="journal article" date="2020" name="Nature">
        <title>Giant virus diversity and host interactions through global metagenomics.</title>
        <authorList>
            <person name="Schulz F."/>
            <person name="Roux S."/>
            <person name="Paez-Espino D."/>
            <person name="Jungbluth S."/>
            <person name="Walsh D.A."/>
            <person name="Denef V.J."/>
            <person name="McMahon K.D."/>
            <person name="Konstantinidis K.T."/>
            <person name="Eloe-Fadrosh E.A."/>
            <person name="Kyrpides N.C."/>
            <person name="Woyke T."/>
        </authorList>
    </citation>
    <scope>NUCLEOTIDE SEQUENCE</scope>
    <source>
        <strain evidence="2">GVMAG-M-3300025890-48</strain>
    </source>
</reference>
<dbReference type="SUPFAM" id="SSF81383">
    <property type="entry name" value="F-box domain"/>
    <property type="match status" value="1"/>
</dbReference>
<accession>A0A6C0JBZ3</accession>
<name>A0A6C0JBZ3_9ZZZZ</name>
<dbReference type="EMBL" id="MN740370">
    <property type="protein sequence ID" value="QHU03172.1"/>
    <property type="molecule type" value="Genomic_DNA"/>
</dbReference>